<dbReference type="SUPFAM" id="SSF53041">
    <property type="entry name" value="Resolvase-like"/>
    <property type="match status" value="1"/>
</dbReference>
<keyword evidence="5" id="KW-1185">Reference proteome</keyword>
<evidence type="ECO:0000259" key="2">
    <source>
        <dbReference type="PROSITE" id="PS51736"/>
    </source>
</evidence>
<feature type="domain" description="Resolvase/invertase-type recombinase catalytic" evidence="2">
    <location>
        <begin position="3"/>
        <end position="152"/>
    </location>
</feature>
<dbReference type="GO" id="GO:0000150">
    <property type="term" value="F:DNA strand exchange activity"/>
    <property type="evidence" value="ECO:0007669"/>
    <property type="project" value="InterPro"/>
</dbReference>
<dbReference type="Pfam" id="PF00239">
    <property type="entry name" value="Resolvase"/>
    <property type="match status" value="1"/>
</dbReference>
<dbReference type="InterPro" id="IPR050639">
    <property type="entry name" value="SSR_resolvase"/>
</dbReference>
<dbReference type="SMART" id="SM00857">
    <property type="entry name" value="Resolvase"/>
    <property type="match status" value="1"/>
</dbReference>
<keyword evidence="1" id="KW-0175">Coiled coil</keyword>
<dbReference type="CDD" id="cd00338">
    <property type="entry name" value="Ser_Recombinase"/>
    <property type="match status" value="1"/>
</dbReference>
<dbReference type="RefSeq" id="WP_144450539.1">
    <property type="nucleotide sequence ID" value="NZ_VLKZ01000005.1"/>
</dbReference>
<dbReference type="PANTHER" id="PTHR30461:SF23">
    <property type="entry name" value="DNA RECOMBINASE-RELATED"/>
    <property type="match status" value="1"/>
</dbReference>
<dbReference type="InterPro" id="IPR006119">
    <property type="entry name" value="Resolv_N"/>
</dbReference>
<dbReference type="GO" id="GO:0003677">
    <property type="term" value="F:DNA binding"/>
    <property type="evidence" value="ECO:0007669"/>
    <property type="project" value="InterPro"/>
</dbReference>
<dbReference type="InterPro" id="IPR036162">
    <property type="entry name" value="Resolvase-like_N_sf"/>
</dbReference>
<accession>A0A562QHX2</accession>
<organism evidence="4 5">
    <name type="scientific">Halalkalibacter nanhaiisediminis</name>
    <dbReference type="NCBI Taxonomy" id="688079"/>
    <lineage>
        <taxon>Bacteria</taxon>
        <taxon>Bacillati</taxon>
        <taxon>Bacillota</taxon>
        <taxon>Bacilli</taxon>
        <taxon>Bacillales</taxon>
        <taxon>Bacillaceae</taxon>
        <taxon>Halalkalibacter</taxon>
    </lineage>
</organism>
<sequence length="543" mass="62950">MYYCAIYPRVSTGLQVTDGTSLDGQTKLCLEKAKSLGYTDSQIKIYREEGYSGEDIDIRPAMTKLREDVASGIIKHVIVQHPDRLSRDMTDKLIICRELEKNGSELIFTDTEFTKTPEGILFFNIISAIAAYELALIKKRTVRGRLRAVEKDKKIMPMRTAPYGYDLVDGKLSINTEEAEFVRKIYHWYVHDHLTLREIGEKLYELGAIPKRKESRNWSASSIRRILSSEIYIGKYYYNRRKSQKVKGSVTAGGNPKKKLEMRDEEDWILVEVDAIVDEVLFELAQTQKVKNTKKSGNVKNEYLLKGLIRCDTCGRIWQSTTYNGRADKETGEKKKYNVYRCPNLAPKKYGPEIQKCEVPSIRASVFEEYIWNLVVQSFSNPRDYQKVLEGESNEALDDVLNEIKNKNKQISQKEKQKEKLKNLYLDDLITQEELKKDMEKIKSELTILNNELQKYENIISVHEKNQLTLETKQEIIKATQGLLQKDGLSFEEKQFILHKLIDEIVIHYNEEKELEVKIIGVLNTLDIFDEVDIELSTQPQEI</sequence>
<protein>
    <submittedName>
        <fullName evidence="4">Site-specific DNA recombinase</fullName>
    </submittedName>
</protein>
<dbReference type="EMBL" id="VLKZ01000005">
    <property type="protein sequence ID" value="TWI56344.1"/>
    <property type="molecule type" value="Genomic_DNA"/>
</dbReference>
<dbReference type="InterPro" id="IPR038109">
    <property type="entry name" value="DNA_bind_recomb_sf"/>
</dbReference>
<dbReference type="AlphaFoldDB" id="A0A562QHX2"/>
<dbReference type="Proteomes" id="UP000315711">
    <property type="component" value="Unassembled WGS sequence"/>
</dbReference>
<dbReference type="PROSITE" id="PS51737">
    <property type="entry name" value="RECOMBINASE_DNA_BIND"/>
    <property type="match status" value="1"/>
</dbReference>
<dbReference type="Pfam" id="PF13408">
    <property type="entry name" value="Zn_ribbon_recom"/>
    <property type="match status" value="1"/>
</dbReference>
<name>A0A562QHX2_9BACI</name>
<proteinExistence type="predicted"/>
<evidence type="ECO:0000313" key="4">
    <source>
        <dbReference type="EMBL" id="TWI56344.1"/>
    </source>
</evidence>
<comment type="caution">
    <text evidence="4">The sequence shown here is derived from an EMBL/GenBank/DDBJ whole genome shotgun (WGS) entry which is preliminary data.</text>
</comment>
<dbReference type="InterPro" id="IPR025827">
    <property type="entry name" value="Zn_ribbon_recom_dom"/>
</dbReference>
<evidence type="ECO:0000313" key="5">
    <source>
        <dbReference type="Proteomes" id="UP000315711"/>
    </source>
</evidence>
<dbReference type="PANTHER" id="PTHR30461">
    <property type="entry name" value="DNA-INVERTASE FROM LAMBDOID PROPHAGE"/>
    <property type="match status" value="1"/>
</dbReference>
<evidence type="ECO:0000259" key="3">
    <source>
        <dbReference type="PROSITE" id="PS51737"/>
    </source>
</evidence>
<dbReference type="OrthoDB" id="9811097at2"/>
<gene>
    <name evidence="4" type="ORF">IQ10_02238</name>
</gene>
<dbReference type="Gene3D" id="3.40.50.1390">
    <property type="entry name" value="Resolvase, N-terminal catalytic domain"/>
    <property type="match status" value="1"/>
</dbReference>
<dbReference type="PROSITE" id="PS51736">
    <property type="entry name" value="RECOMBINASES_3"/>
    <property type="match status" value="1"/>
</dbReference>
<feature type="domain" description="Recombinase" evidence="3">
    <location>
        <begin position="162"/>
        <end position="296"/>
    </location>
</feature>
<dbReference type="Pfam" id="PF07508">
    <property type="entry name" value="Recombinase"/>
    <property type="match status" value="1"/>
</dbReference>
<dbReference type="Gene3D" id="3.90.1750.20">
    <property type="entry name" value="Putative Large Serine Recombinase, Chain B, Domain 2"/>
    <property type="match status" value="1"/>
</dbReference>
<evidence type="ECO:0000256" key="1">
    <source>
        <dbReference type="SAM" id="Coils"/>
    </source>
</evidence>
<feature type="coiled-coil region" evidence="1">
    <location>
        <begin position="394"/>
        <end position="466"/>
    </location>
</feature>
<reference evidence="4 5" key="1">
    <citation type="journal article" date="2015" name="Stand. Genomic Sci.">
        <title>Genomic Encyclopedia of Bacterial and Archaeal Type Strains, Phase III: the genomes of soil and plant-associated and newly described type strains.</title>
        <authorList>
            <person name="Whitman W.B."/>
            <person name="Woyke T."/>
            <person name="Klenk H.P."/>
            <person name="Zhou Y."/>
            <person name="Lilburn T.G."/>
            <person name="Beck B.J."/>
            <person name="De Vos P."/>
            <person name="Vandamme P."/>
            <person name="Eisen J.A."/>
            <person name="Garrity G."/>
            <person name="Hugenholtz P."/>
            <person name="Kyrpides N.C."/>
        </authorList>
    </citation>
    <scope>NUCLEOTIDE SEQUENCE [LARGE SCALE GENOMIC DNA]</scope>
    <source>
        <strain evidence="4 5">CGMCC 1.10116</strain>
    </source>
</reference>
<dbReference type="InterPro" id="IPR011109">
    <property type="entry name" value="DNA_bind_recombinase_dom"/>
</dbReference>